<gene>
    <name evidence="1" type="ordered locus">SCATT_14020</name>
</gene>
<dbReference type="AlphaFoldDB" id="G8WWB7"/>
<dbReference type="KEGG" id="scy:SCATT_14020"/>
<sequence>MSRRPAKVRRREIVEDLRTGEVGELMDMYMGLCFVRPLHGGREWSVAPEFVRRLGSADLLRVRRADRERARRGADAG</sequence>
<proteinExistence type="predicted"/>
<name>G8WWB7_STREN</name>
<dbReference type="STRING" id="1003195.SCATT_14020"/>
<accession>G8WWB7</accession>
<reference evidence="2" key="1">
    <citation type="submission" date="2011-12" db="EMBL/GenBank/DDBJ databases">
        <title>Complete genome sequence of Streptomyces cattleya strain DSM 46488.</title>
        <authorList>
            <person name="Ou H.-Y."/>
            <person name="Li P."/>
            <person name="Zhao C."/>
            <person name="O'Hagan D."/>
            <person name="Deng Z."/>
        </authorList>
    </citation>
    <scope>NUCLEOTIDE SEQUENCE [LARGE SCALE GENOMIC DNA]</scope>
    <source>
        <strain evidence="2">ATCC 35852 / DSM 46488 / JCM 4925 / NBRC 14057 / NRRL 8057</strain>
    </source>
</reference>
<keyword evidence="2" id="KW-1185">Reference proteome</keyword>
<dbReference type="Proteomes" id="UP000007842">
    <property type="component" value="Chromosome"/>
</dbReference>
<dbReference type="EMBL" id="CP003219">
    <property type="protein sequence ID" value="AEW93773.1"/>
    <property type="molecule type" value="Genomic_DNA"/>
</dbReference>
<dbReference type="HOGENOM" id="CLU_2636398_0_0_11"/>
<evidence type="ECO:0000313" key="2">
    <source>
        <dbReference type="Proteomes" id="UP000007842"/>
    </source>
</evidence>
<protein>
    <submittedName>
        <fullName evidence="1">Uncharacterized protein</fullName>
    </submittedName>
</protein>
<organism evidence="1 2">
    <name type="scientific">Streptantibioticus cattleyicolor (strain ATCC 35852 / DSM 46488 / JCM 4925 / NBRC 14057 / NRRL 8057)</name>
    <name type="common">Streptomyces cattleya</name>
    <dbReference type="NCBI Taxonomy" id="1003195"/>
    <lineage>
        <taxon>Bacteria</taxon>
        <taxon>Bacillati</taxon>
        <taxon>Actinomycetota</taxon>
        <taxon>Actinomycetes</taxon>
        <taxon>Kitasatosporales</taxon>
        <taxon>Streptomycetaceae</taxon>
        <taxon>Streptantibioticus</taxon>
    </lineage>
</organism>
<evidence type="ECO:0000313" key="1">
    <source>
        <dbReference type="EMBL" id="AEW93773.1"/>
    </source>
</evidence>
<dbReference type="PATRIC" id="fig|1003195.29.peg.1408"/>